<organism evidence="2 3">
    <name type="scientific">Corynebacterium sphenisci DSM 44792</name>
    <dbReference type="NCBI Taxonomy" id="1437874"/>
    <lineage>
        <taxon>Bacteria</taxon>
        <taxon>Bacillati</taxon>
        <taxon>Actinomycetota</taxon>
        <taxon>Actinomycetes</taxon>
        <taxon>Mycobacteriales</taxon>
        <taxon>Corynebacteriaceae</taxon>
        <taxon>Corynebacterium</taxon>
    </lineage>
</organism>
<sequence>MSSSLQPRPTNPIAQRKQAVRKHARAAVTWTGGGVASGVVLGLLAGSWTLLVLCVVVGVAMGGVNWAKVRRIVNHRDQA</sequence>
<keyword evidence="1" id="KW-0472">Membrane</keyword>
<evidence type="ECO:0000313" key="2">
    <source>
        <dbReference type="EMBL" id="APT90931.1"/>
    </source>
</evidence>
<accession>A0A1L7CYW5</accession>
<keyword evidence="1" id="KW-0812">Transmembrane</keyword>
<dbReference type="STRING" id="1437874.CSPHI_07645"/>
<protein>
    <submittedName>
        <fullName evidence="2">Uncharacterized protein</fullName>
    </submittedName>
</protein>
<dbReference type="Proteomes" id="UP000185469">
    <property type="component" value="Chromosome"/>
</dbReference>
<name>A0A1L7CYW5_9CORY</name>
<feature type="transmembrane region" description="Helical" evidence="1">
    <location>
        <begin position="26"/>
        <end position="44"/>
    </location>
</feature>
<feature type="transmembrane region" description="Helical" evidence="1">
    <location>
        <begin position="50"/>
        <end position="67"/>
    </location>
</feature>
<evidence type="ECO:0000313" key="3">
    <source>
        <dbReference type="Proteomes" id="UP000185469"/>
    </source>
</evidence>
<dbReference type="EMBL" id="CP009248">
    <property type="protein sequence ID" value="APT90931.1"/>
    <property type="molecule type" value="Genomic_DNA"/>
</dbReference>
<reference evidence="2 3" key="1">
    <citation type="submission" date="2014-08" db="EMBL/GenBank/DDBJ databases">
        <title>Complete genome sequence of Corynebacterium sphenisci CECT 5990(T) (=DSM 44792(T)), isolated from healthy wild penguins.</title>
        <authorList>
            <person name="Ruckert C."/>
            <person name="Albersmeier A."/>
            <person name="Winkler A."/>
            <person name="Kalinowski J."/>
        </authorList>
    </citation>
    <scope>NUCLEOTIDE SEQUENCE [LARGE SCALE GENOMIC DNA]</scope>
    <source>
        <strain evidence="2 3">DSM 44792</strain>
    </source>
</reference>
<dbReference type="KEGG" id="csph:CSPHI_07645"/>
<dbReference type="OrthoDB" id="4424946at2"/>
<keyword evidence="1" id="KW-1133">Transmembrane helix</keyword>
<keyword evidence="3" id="KW-1185">Reference proteome</keyword>
<proteinExistence type="predicted"/>
<dbReference type="RefSeq" id="WP_075692190.1">
    <property type="nucleotide sequence ID" value="NZ_CP009248.1"/>
</dbReference>
<gene>
    <name evidence="2" type="ORF">CSPHI_07645</name>
</gene>
<evidence type="ECO:0000256" key="1">
    <source>
        <dbReference type="SAM" id="Phobius"/>
    </source>
</evidence>
<dbReference type="AlphaFoldDB" id="A0A1L7CYW5"/>